<keyword evidence="1" id="KW-1133">Transmembrane helix</keyword>
<dbReference type="Proteomes" id="UP000735302">
    <property type="component" value="Unassembled WGS sequence"/>
</dbReference>
<sequence>MHSEPEGLNMIMGDHMDHRRNFSSITHLGCDERWEYRNLHRVVLSLVSSILILVGSTGNTIAFCVLKQKAYKNNVMASALRYLAVIDILVLWTVVSRLFLKGAFDTDIFIESSKLCV</sequence>
<organism evidence="2 3">
    <name type="scientific">Plakobranchus ocellatus</name>
    <dbReference type="NCBI Taxonomy" id="259542"/>
    <lineage>
        <taxon>Eukaryota</taxon>
        <taxon>Metazoa</taxon>
        <taxon>Spiralia</taxon>
        <taxon>Lophotrochozoa</taxon>
        <taxon>Mollusca</taxon>
        <taxon>Gastropoda</taxon>
        <taxon>Heterobranchia</taxon>
        <taxon>Euthyneura</taxon>
        <taxon>Panpulmonata</taxon>
        <taxon>Sacoglossa</taxon>
        <taxon>Placobranchoidea</taxon>
        <taxon>Plakobranchidae</taxon>
        <taxon>Plakobranchus</taxon>
    </lineage>
</organism>
<dbReference type="EMBL" id="BLXT01001455">
    <property type="protein sequence ID" value="GFN85740.1"/>
    <property type="molecule type" value="Genomic_DNA"/>
</dbReference>
<evidence type="ECO:0000313" key="3">
    <source>
        <dbReference type="Proteomes" id="UP000735302"/>
    </source>
</evidence>
<feature type="transmembrane region" description="Helical" evidence="1">
    <location>
        <begin position="42"/>
        <end position="66"/>
    </location>
</feature>
<dbReference type="AlphaFoldDB" id="A0AAV3YQZ1"/>
<keyword evidence="1" id="KW-0812">Transmembrane</keyword>
<evidence type="ECO:0000313" key="2">
    <source>
        <dbReference type="EMBL" id="GFN85740.1"/>
    </source>
</evidence>
<comment type="caution">
    <text evidence="2">The sequence shown here is derived from an EMBL/GenBank/DDBJ whole genome shotgun (WGS) entry which is preliminary data.</text>
</comment>
<evidence type="ECO:0008006" key="4">
    <source>
        <dbReference type="Google" id="ProtNLM"/>
    </source>
</evidence>
<proteinExistence type="predicted"/>
<accession>A0AAV3YQZ1</accession>
<feature type="transmembrane region" description="Helical" evidence="1">
    <location>
        <begin position="78"/>
        <end position="100"/>
    </location>
</feature>
<gene>
    <name evidence="2" type="ORF">PoB_001224600</name>
</gene>
<evidence type="ECO:0000256" key="1">
    <source>
        <dbReference type="SAM" id="Phobius"/>
    </source>
</evidence>
<keyword evidence="3" id="KW-1185">Reference proteome</keyword>
<protein>
    <recommendedName>
        <fullName evidence="4">G-protein coupled receptors family 1 profile domain-containing protein</fullName>
    </recommendedName>
</protein>
<reference evidence="2 3" key="1">
    <citation type="journal article" date="2021" name="Elife">
        <title>Chloroplast acquisition without the gene transfer in kleptoplastic sea slugs, Plakobranchus ocellatus.</title>
        <authorList>
            <person name="Maeda T."/>
            <person name="Takahashi S."/>
            <person name="Yoshida T."/>
            <person name="Shimamura S."/>
            <person name="Takaki Y."/>
            <person name="Nagai Y."/>
            <person name="Toyoda A."/>
            <person name="Suzuki Y."/>
            <person name="Arimoto A."/>
            <person name="Ishii H."/>
            <person name="Satoh N."/>
            <person name="Nishiyama T."/>
            <person name="Hasebe M."/>
            <person name="Maruyama T."/>
            <person name="Minagawa J."/>
            <person name="Obokata J."/>
            <person name="Shigenobu S."/>
        </authorList>
    </citation>
    <scope>NUCLEOTIDE SEQUENCE [LARGE SCALE GENOMIC DNA]</scope>
</reference>
<name>A0AAV3YQZ1_9GAST</name>
<dbReference type="SUPFAM" id="SSF81321">
    <property type="entry name" value="Family A G protein-coupled receptor-like"/>
    <property type="match status" value="1"/>
</dbReference>
<keyword evidence="1" id="KW-0472">Membrane</keyword>
<dbReference type="Gene3D" id="1.20.1070.10">
    <property type="entry name" value="Rhodopsin 7-helix transmembrane proteins"/>
    <property type="match status" value="1"/>
</dbReference>